<evidence type="ECO:0000313" key="6">
    <source>
        <dbReference type="EMBL" id="CUH39943.1"/>
    </source>
</evidence>
<dbReference type="SUPFAM" id="SSF56349">
    <property type="entry name" value="DNA breaking-rejoining enzymes"/>
    <property type="match status" value="1"/>
</dbReference>
<keyword evidence="2" id="KW-0229">DNA integration</keyword>
<dbReference type="OrthoDB" id="9808346at2"/>
<organism evidence="6 7">
    <name type="scientific">Jannaschia seosinensis</name>
    <dbReference type="NCBI Taxonomy" id="313367"/>
    <lineage>
        <taxon>Bacteria</taxon>
        <taxon>Pseudomonadati</taxon>
        <taxon>Pseudomonadota</taxon>
        <taxon>Alphaproteobacteria</taxon>
        <taxon>Rhodobacterales</taxon>
        <taxon>Roseobacteraceae</taxon>
        <taxon>Jannaschia</taxon>
    </lineage>
</organism>
<dbReference type="GO" id="GO:0003677">
    <property type="term" value="F:DNA binding"/>
    <property type="evidence" value="ECO:0007669"/>
    <property type="project" value="UniProtKB-KW"/>
</dbReference>
<dbReference type="EMBL" id="CYPR01000177">
    <property type="protein sequence ID" value="CUH39943.1"/>
    <property type="molecule type" value="Genomic_DNA"/>
</dbReference>
<evidence type="ECO:0000313" key="7">
    <source>
        <dbReference type="Proteomes" id="UP000049455"/>
    </source>
</evidence>
<reference evidence="6 7" key="1">
    <citation type="submission" date="2015-09" db="EMBL/GenBank/DDBJ databases">
        <authorList>
            <person name="Jackson K.R."/>
            <person name="Lunt B.L."/>
            <person name="Fisher J.N.B."/>
            <person name="Gardner A.V."/>
            <person name="Bailey M.E."/>
            <person name="Deus L.M."/>
            <person name="Earl A.S."/>
            <person name="Gibby P.D."/>
            <person name="Hartmann K.A."/>
            <person name="Liu J.E."/>
            <person name="Manci A.M."/>
            <person name="Nielsen D.A."/>
            <person name="Solomon M.B."/>
            <person name="Breakwell D.P."/>
            <person name="Burnett S.H."/>
            <person name="Grose J.H."/>
        </authorList>
    </citation>
    <scope>NUCLEOTIDE SEQUENCE [LARGE SCALE GENOMIC DNA]</scope>
    <source>
        <strain evidence="6 7">CECT 7799</strain>
    </source>
</reference>
<dbReference type="Gene3D" id="1.10.443.10">
    <property type="entry name" value="Intergrase catalytic core"/>
    <property type="match status" value="1"/>
</dbReference>
<name>A0A0M7BDH4_9RHOB</name>
<dbReference type="Pfam" id="PF00589">
    <property type="entry name" value="Phage_integrase"/>
    <property type="match status" value="1"/>
</dbReference>
<dbReference type="InterPro" id="IPR011010">
    <property type="entry name" value="DNA_brk_join_enz"/>
</dbReference>
<evidence type="ECO:0000256" key="3">
    <source>
        <dbReference type="ARBA" id="ARBA00023125"/>
    </source>
</evidence>
<keyword evidence="4" id="KW-0233">DNA recombination</keyword>
<dbReference type="PROSITE" id="PS51898">
    <property type="entry name" value="TYR_RECOMBINASE"/>
    <property type="match status" value="1"/>
</dbReference>
<dbReference type="GO" id="GO:0006310">
    <property type="term" value="P:DNA recombination"/>
    <property type="evidence" value="ECO:0007669"/>
    <property type="project" value="UniProtKB-KW"/>
</dbReference>
<dbReference type="Proteomes" id="UP000049455">
    <property type="component" value="Unassembled WGS sequence"/>
</dbReference>
<accession>A0A0M7BDH4</accession>
<evidence type="ECO:0000256" key="2">
    <source>
        <dbReference type="ARBA" id="ARBA00022908"/>
    </source>
</evidence>
<dbReference type="STRING" id="313367.JSE7799_02671"/>
<sequence length="372" mass="42184">MPETQKAYDPTWDETSGRWTVSFSIRGRRFRRRLREIPETDKTLACRVAKRLYEDAWADAVAPKPVEPEKPAAEPFIVAASRYIDKGREARFVERIAAAIIADEQIPSDISIDDIDDAVMLRLKEVMYSGAADQTIHRQLITPMRSVINFAKEKWQESKVKTRDIPRTRWLTPEEAERLLVAANDEAVVGKWDPDRTTLKKIAFMLGGGAGPGEMLEVQASHLKPESGEVWIEKAKSDYRPRWVHLPPRAWNLMGELPADGEVFLTPQGKPYVIRENGGGQIKGAFDAVRKAAGLGPEVTPYVLRHTWATWYLSQVGIMDTLKKRGGWANDRMVARYVKLAPADLNNRLLAHGWDFIPKATQEWEFGELVKI</sequence>
<keyword evidence="7" id="KW-1185">Reference proteome</keyword>
<dbReference type="AlphaFoldDB" id="A0A0M7BDH4"/>
<protein>
    <submittedName>
        <fullName evidence="6">Site-specific recombinase XerD</fullName>
    </submittedName>
</protein>
<dbReference type="InterPro" id="IPR050090">
    <property type="entry name" value="Tyrosine_recombinase_XerCD"/>
</dbReference>
<proteinExistence type="inferred from homology"/>
<keyword evidence="3" id="KW-0238">DNA-binding</keyword>
<comment type="similarity">
    <text evidence="1">Belongs to the 'phage' integrase family.</text>
</comment>
<evidence type="ECO:0000259" key="5">
    <source>
        <dbReference type="PROSITE" id="PS51898"/>
    </source>
</evidence>
<evidence type="ECO:0000256" key="4">
    <source>
        <dbReference type="ARBA" id="ARBA00023172"/>
    </source>
</evidence>
<dbReference type="InterPro" id="IPR002104">
    <property type="entry name" value="Integrase_catalytic"/>
</dbReference>
<dbReference type="PANTHER" id="PTHR30349">
    <property type="entry name" value="PHAGE INTEGRASE-RELATED"/>
    <property type="match status" value="1"/>
</dbReference>
<dbReference type="PANTHER" id="PTHR30349:SF41">
    <property type="entry name" value="INTEGRASE_RECOMBINASE PROTEIN MJ0367-RELATED"/>
    <property type="match status" value="1"/>
</dbReference>
<dbReference type="GO" id="GO:0015074">
    <property type="term" value="P:DNA integration"/>
    <property type="evidence" value="ECO:0007669"/>
    <property type="project" value="UniProtKB-KW"/>
</dbReference>
<evidence type="ECO:0000256" key="1">
    <source>
        <dbReference type="ARBA" id="ARBA00008857"/>
    </source>
</evidence>
<dbReference type="InterPro" id="IPR013762">
    <property type="entry name" value="Integrase-like_cat_sf"/>
</dbReference>
<dbReference type="RefSeq" id="WP_055664068.1">
    <property type="nucleotide sequence ID" value="NZ_CYPR01000177.1"/>
</dbReference>
<gene>
    <name evidence="6" type="ORF">JSE7799_02671</name>
</gene>
<feature type="domain" description="Tyr recombinase" evidence="5">
    <location>
        <begin position="166"/>
        <end position="350"/>
    </location>
</feature>